<evidence type="ECO:0000313" key="7">
    <source>
        <dbReference type="EMBL" id="GGN78039.1"/>
    </source>
</evidence>
<evidence type="ECO:0000256" key="4">
    <source>
        <dbReference type="ARBA" id="ARBA00022989"/>
    </source>
</evidence>
<dbReference type="Proteomes" id="UP000626982">
    <property type="component" value="Unassembled WGS sequence"/>
</dbReference>
<name>A0ABQ2KD28_9MICO</name>
<feature type="transmembrane region" description="Helical" evidence="6">
    <location>
        <begin position="255"/>
        <end position="273"/>
    </location>
</feature>
<dbReference type="PANTHER" id="PTHR23513:SF6">
    <property type="entry name" value="MAJOR FACILITATOR SUPERFAMILY ASSOCIATED DOMAIN-CONTAINING PROTEIN"/>
    <property type="match status" value="1"/>
</dbReference>
<evidence type="ECO:0000256" key="5">
    <source>
        <dbReference type="ARBA" id="ARBA00023136"/>
    </source>
</evidence>
<keyword evidence="5 6" id="KW-0472">Membrane</keyword>
<comment type="caution">
    <text evidence="7">The sequence shown here is derived from an EMBL/GenBank/DDBJ whole genome shotgun (WGS) entry which is preliminary data.</text>
</comment>
<gene>
    <name evidence="7" type="ORF">GCM10010968_03390</name>
</gene>
<comment type="subcellular location">
    <subcellularLocation>
        <location evidence="1">Cell membrane</location>
        <topology evidence="1">Multi-pass membrane protein</topology>
    </subcellularLocation>
</comment>
<keyword evidence="2" id="KW-1003">Cell membrane</keyword>
<dbReference type="CDD" id="cd06173">
    <property type="entry name" value="MFS_MefA_like"/>
    <property type="match status" value="1"/>
</dbReference>
<keyword evidence="3 6" id="KW-0812">Transmembrane</keyword>
<organism evidence="7 8">
    <name type="scientific">Agrococcus terreus</name>
    <dbReference type="NCBI Taxonomy" id="574649"/>
    <lineage>
        <taxon>Bacteria</taxon>
        <taxon>Bacillati</taxon>
        <taxon>Actinomycetota</taxon>
        <taxon>Actinomycetes</taxon>
        <taxon>Micrococcales</taxon>
        <taxon>Microbacteriaceae</taxon>
        <taxon>Agrococcus</taxon>
    </lineage>
</organism>
<feature type="transmembrane region" description="Helical" evidence="6">
    <location>
        <begin position="350"/>
        <end position="369"/>
    </location>
</feature>
<feature type="transmembrane region" description="Helical" evidence="6">
    <location>
        <begin position="219"/>
        <end position="243"/>
    </location>
</feature>
<protein>
    <submittedName>
        <fullName evidence="7">MFS transporter</fullName>
    </submittedName>
</protein>
<evidence type="ECO:0000313" key="8">
    <source>
        <dbReference type="Proteomes" id="UP000626982"/>
    </source>
</evidence>
<reference evidence="8" key="1">
    <citation type="journal article" date="2019" name="Int. J. Syst. Evol. Microbiol.">
        <title>The Global Catalogue of Microorganisms (GCM) 10K type strain sequencing project: providing services to taxonomists for standard genome sequencing and annotation.</title>
        <authorList>
            <consortium name="The Broad Institute Genomics Platform"/>
            <consortium name="The Broad Institute Genome Sequencing Center for Infectious Disease"/>
            <person name="Wu L."/>
            <person name="Ma J."/>
        </authorList>
    </citation>
    <scope>NUCLEOTIDE SEQUENCE [LARGE SCALE GENOMIC DNA]</scope>
    <source>
        <strain evidence="8">CGMCC 1.6960</strain>
    </source>
</reference>
<evidence type="ECO:0000256" key="6">
    <source>
        <dbReference type="SAM" id="Phobius"/>
    </source>
</evidence>
<dbReference type="Gene3D" id="1.20.1250.20">
    <property type="entry name" value="MFS general substrate transporter like domains"/>
    <property type="match status" value="1"/>
</dbReference>
<feature type="transmembrane region" description="Helical" evidence="6">
    <location>
        <begin position="375"/>
        <end position="397"/>
    </location>
</feature>
<keyword evidence="4 6" id="KW-1133">Transmembrane helix</keyword>
<feature type="transmembrane region" description="Helical" evidence="6">
    <location>
        <begin position="45"/>
        <end position="67"/>
    </location>
</feature>
<dbReference type="SUPFAM" id="SSF103473">
    <property type="entry name" value="MFS general substrate transporter"/>
    <property type="match status" value="1"/>
</dbReference>
<evidence type="ECO:0000256" key="1">
    <source>
        <dbReference type="ARBA" id="ARBA00004651"/>
    </source>
</evidence>
<dbReference type="Pfam" id="PF07690">
    <property type="entry name" value="MFS_1"/>
    <property type="match status" value="1"/>
</dbReference>
<proteinExistence type="predicted"/>
<feature type="transmembrane region" description="Helical" evidence="6">
    <location>
        <begin position="177"/>
        <end position="198"/>
    </location>
</feature>
<sequence>MHMFAALQHAAFRRLFAAHVVALLGTGLATIAIGFLAVDVAGGDAAGVLGTLLALKMLTFLVIGPLAPAIARRVGTKRLLVATDLGRAGVALALPFVDDVVTAFVLVIVLQSAAALFTPTFQAAIPTVVRDERQYTGALALSRLAYDLEALASPTLASLILVVAPSVALFGGTAAGFLASGLLILSVALPKPAGPAAGEPSRRSRLTRGIRLMVELPRLRGALAMHLALAAVGAVPMVLTVPLVRTGLGGDEGQAAGLLAAFGVGSMLAALAMTTVVDRIGPRRYMIAGLALEVLAVAAVWPVLALAPGTGALPWLWLVWGLAGMGNAAVLAPMGRVVRDAVDDADLPDVFAAQFSLAHGWWLLTYPLAGWGATLLGFGPTTLVLAALGGAVLAVAVRMWAVRERVPVG</sequence>
<dbReference type="PANTHER" id="PTHR23513">
    <property type="entry name" value="INTEGRAL MEMBRANE EFFLUX PROTEIN-RELATED"/>
    <property type="match status" value="1"/>
</dbReference>
<feature type="transmembrane region" description="Helical" evidence="6">
    <location>
        <begin position="316"/>
        <end position="338"/>
    </location>
</feature>
<evidence type="ECO:0000256" key="3">
    <source>
        <dbReference type="ARBA" id="ARBA00022692"/>
    </source>
</evidence>
<evidence type="ECO:0000256" key="2">
    <source>
        <dbReference type="ARBA" id="ARBA00022475"/>
    </source>
</evidence>
<dbReference type="EMBL" id="BMLM01000001">
    <property type="protein sequence ID" value="GGN78039.1"/>
    <property type="molecule type" value="Genomic_DNA"/>
</dbReference>
<dbReference type="InterPro" id="IPR036259">
    <property type="entry name" value="MFS_trans_sf"/>
</dbReference>
<keyword evidence="8" id="KW-1185">Reference proteome</keyword>
<feature type="transmembrane region" description="Helical" evidence="6">
    <location>
        <begin position="285"/>
        <end position="304"/>
    </location>
</feature>
<dbReference type="InterPro" id="IPR011701">
    <property type="entry name" value="MFS"/>
</dbReference>
<accession>A0ABQ2KD28</accession>